<feature type="signal peptide" evidence="1">
    <location>
        <begin position="1"/>
        <end position="17"/>
    </location>
</feature>
<keyword evidence="4" id="KW-1185">Reference proteome</keyword>
<evidence type="ECO:0000259" key="2">
    <source>
        <dbReference type="Pfam" id="PF13568"/>
    </source>
</evidence>
<evidence type="ECO:0000256" key="1">
    <source>
        <dbReference type="SAM" id="SignalP"/>
    </source>
</evidence>
<proteinExistence type="predicted"/>
<sequence length="212" mass="22591">MKTLLLTLVAAAGIAFAAEAQTVSVGPRIGATFAKINFSGEDGDSDFNEAIKANAGLQFGAVANFAVNDMFSVQPELLYVQKGYKISEEGMTLKLKANYLEVPVLAKASFGSDSYKVFFTAGPSVGYWMSGKSSFEYDGDEVSEDYEFEDGDNRTELGANIGAGIAYPVSSGTVNLDVRYGFGLSSLYSDDQGDAKAKNRVFGVSVAYLFSL</sequence>
<dbReference type="RefSeq" id="WP_140621380.1">
    <property type="nucleotide sequence ID" value="NZ_VFRQ01000004.1"/>
</dbReference>
<feature type="chain" id="PRO_5021230896" evidence="1">
    <location>
        <begin position="18"/>
        <end position="212"/>
    </location>
</feature>
<dbReference type="AlphaFoldDB" id="A0A501W4H6"/>
<comment type="caution">
    <text evidence="3">The sequence shown here is derived from an EMBL/GenBank/DDBJ whole genome shotgun (WGS) entry which is preliminary data.</text>
</comment>
<accession>A0A501W4H6</accession>
<protein>
    <submittedName>
        <fullName evidence="3">PorT family protein</fullName>
    </submittedName>
</protein>
<dbReference type="Gene3D" id="2.40.160.20">
    <property type="match status" value="1"/>
</dbReference>
<dbReference type="SUPFAM" id="SSF56925">
    <property type="entry name" value="OMPA-like"/>
    <property type="match status" value="1"/>
</dbReference>
<dbReference type="OrthoDB" id="949314at2"/>
<evidence type="ECO:0000313" key="4">
    <source>
        <dbReference type="Proteomes" id="UP000316727"/>
    </source>
</evidence>
<dbReference type="InterPro" id="IPR025665">
    <property type="entry name" value="Beta-barrel_OMP_2"/>
</dbReference>
<feature type="domain" description="Outer membrane protein beta-barrel" evidence="2">
    <location>
        <begin position="20"/>
        <end position="188"/>
    </location>
</feature>
<dbReference type="Pfam" id="PF13568">
    <property type="entry name" value="OMP_b-brl_2"/>
    <property type="match status" value="1"/>
</dbReference>
<organism evidence="3 4">
    <name type="scientific">Pontibacter mangrovi</name>
    <dbReference type="NCBI Taxonomy" id="2589816"/>
    <lineage>
        <taxon>Bacteria</taxon>
        <taxon>Pseudomonadati</taxon>
        <taxon>Bacteroidota</taxon>
        <taxon>Cytophagia</taxon>
        <taxon>Cytophagales</taxon>
        <taxon>Hymenobacteraceae</taxon>
        <taxon>Pontibacter</taxon>
    </lineage>
</organism>
<keyword evidence="1" id="KW-0732">Signal</keyword>
<gene>
    <name evidence="3" type="ORF">FJM65_10140</name>
</gene>
<evidence type="ECO:0000313" key="3">
    <source>
        <dbReference type="EMBL" id="TPE44489.1"/>
    </source>
</evidence>
<dbReference type="Proteomes" id="UP000316727">
    <property type="component" value="Unassembled WGS sequence"/>
</dbReference>
<name>A0A501W4H6_9BACT</name>
<dbReference type="InterPro" id="IPR011250">
    <property type="entry name" value="OMP/PagP_B-barrel"/>
</dbReference>
<reference evidence="3 4" key="1">
    <citation type="submission" date="2019-06" db="EMBL/GenBank/DDBJ databases">
        <title>A novel bacterium of genus Pontibacter, isolated from marine sediment.</title>
        <authorList>
            <person name="Huang H."/>
            <person name="Mo K."/>
            <person name="Hu Y."/>
        </authorList>
    </citation>
    <scope>NUCLEOTIDE SEQUENCE [LARGE SCALE GENOMIC DNA]</scope>
    <source>
        <strain evidence="3 4">HB172049</strain>
    </source>
</reference>
<dbReference type="EMBL" id="VFRQ01000004">
    <property type="protein sequence ID" value="TPE44489.1"/>
    <property type="molecule type" value="Genomic_DNA"/>
</dbReference>